<dbReference type="Gene3D" id="3.90.1680.10">
    <property type="entry name" value="SOS response associated peptidase-like"/>
    <property type="match status" value="1"/>
</dbReference>
<dbReference type="AlphaFoldDB" id="A0A9P8FN57"/>
<dbReference type="GO" id="GO:0106300">
    <property type="term" value="P:protein-DNA covalent cross-linking repair"/>
    <property type="evidence" value="ECO:0007669"/>
    <property type="project" value="InterPro"/>
</dbReference>
<dbReference type="Proteomes" id="UP000729357">
    <property type="component" value="Unassembled WGS sequence"/>
</dbReference>
<feature type="compositionally biased region" description="Acidic residues" evidence="1">
    <location>
        <begin position="23"/>
        <end position="34"/>
    </location>
</feature>
<dbReference type="Pfam" id="PF02586">
    <property type="entry name" value="SRAP"/>
    <property type="match status" value="1"/>
</dbReference>
<dbReference type="EMBL" id="JAHFXS010001452">
    <property type="protein sequence ID" value="KAG9977437.1"/>
    <property type="molecule type" value="Genomic_DNA"/>
</dbReference>
<evidence type="ECO:0000313" key="3">
    <source>
        <dbReference type="Proteomes" id="UP000729357"/>
    </source>
</evidence>
<reference evidence="2" key="1">
    <citation type="journal article" date="2021" name="J Fungi (Basel)">
        <title>Virulence traits and population genomics of the black yeast Aureobasidium melanogenum.</title>
        <authorList>
            <person name="Cernosa A."/>
            <person name="Sun X."/>
            <person name="Gostincar C."/>
            <person name="Fang C."/>
            <person name="Gunde-Cimerman N."/>
            <person name="Song Z."/>
        </authorList>
    </citation>
    <scope>NUCLEOTIDE SEQUENCE</scope>
    <source>
        <strain evidence="2">EXF-9298</strain>
    </source>
</reference>
<comment type="caution">
    <text evidence="2">The sequence shown here is derived from an EMBL/GenBank/DDBJ whole genome shotgun (WGS) entry which is preliminary data.</text>
</comment>
<feature type="region of interest" description="Disordered" evidence="1">
    <location>
        <begin position="16"/>
        <end position="80"/>
    </location>
</feature>
<reference evidence="2" key="2">
    <citation type="submission" date="2021-08" db="EMBL/GenBank/DDBJ databases">
        <authorList>
            <person name="Gostincar C."/>
            <person name="Sun X."/>
            <person name="Song Z."/>
            <person name="Gunde-Cimerman N."/>
        </authorList>
    </citation>
    <scope>NUCLEOTIDE SEQUENCE</scope>
    <source>
        <strain evidence="2">EXF-9298</strain>
    </source>
</reference>
<keyword evidence="3" id="KW-1185">Reference proteome</keyword>
<proteinExistence type="predicted"/>
<protein>
    <submittedName>
        <fullName evidence="2">Uncharacterized protein</fullName>
    </submittedName>
</protein>
<accession>A0A9P8FN57</accession>
<dbReference type="InterPro" id="IPR003738">
    <property type="entry name" value="SRAP"/>
</dbReference>
<organism evidence="2 3">
    <name type="scientific">Aureobasidium melanogenum</name>
    <name type="common">Aureobasidium pullulans var. melanogenum</name>
    <dbReference type="NCBI Taxonomy" id="46634"/>
    <lineage>
        <taxon>Eukaryota</taxon>
        <taxon>Fungi</taxon>
        <taxon>Dikarya</taxon>
        <taxon>Ascomycota</taxon>
        <taxon>Pezizomycotina</taxon>
        <taxon>Dothideomycetes</taxon>
        <taxon>Dothideomycetidae</taxon>
        <taxon>Dothideales</taxon>
        <taxon>Saccotheciaceae</taxon>
        <taxon>Aureobasidium</taxon>
    </lineage>
</organism>
<evidence type="ECO:0000256" key="1">
    <source>
        <dbReference type="SAM" id="MobiDB-lite"/>
    </source>
</evidence>
<dbReference type="SUPFAM" id="SSF143081">
    <property type="entry name" value="BB1717-like"/>
    <property type="match status" value="1"/>
</dbReference>
<gene>
    <name evidence="2" type="ORF">KCU98_g10062</name>
</gene>
<name>A0A9P8FN57_AURME</name>
<feature type="non-terminal residue" evidence="2">
    <location>
        <position position="80"/>
    </location>
</feature>
<feature type="compositionally biased region" description="Low complexity" evidence="1">
    <location>
        <begin position="70"/>
        <end position="80"/>
    </location>
</feature>
<dbReference type="InterPro" id="IPR036590">
    <property type="entry name" value="SRAP-like"/>
</dbReference>
<evidence type="ECO:0000313" key="2">
    <source>
        <dbReference type="EMBL" id="KAG9977437.1"/>
    </source>
</evidence>
<sequence>MCGRYALSLRPSAVRRRLQDENMPVDEAPDDDDNDTRQTYNFAPGNHGLVYRADVPDSGAATQPQDKDTAATVDGAAATE</sequence>
<dbReference type="GO" id="GO:0003697">
    <property type="term" value="F:single-stranded DNA binding"/>
    <property type="evidence" value="ECO:0007669"/>
    <property type="project" value="InterPro"/>
</dbReference>